<dbReference type="Pfam" id="PF11306">
    <property type="entry name" value="DUF3108"/>
    <property type="match status" value="1"/>
</dbReference>
<dbReference type="InterPro" id="IPR021457">
    <property type="entry name" value="DUF3108"/>
</dbReference>
<feature type="chain" id="PRO_5015780589" description="DUF3108 domain-containing protein" evidence="2">
    <location>
        <begin position="34"/>
        <end position="245"/>
    </location>
</feature>
<proteinExistence type="predicted"/>
<name>A0A2U2N9L0_9GAMM</name>
<sequence length="245" mass="27284">MRACCSVAMSARCRIPVAVVALFALLAAAQAGACRLPPFALTYALERGGITVGEVVIRFRYEGEGRYSYRSDTRTTGLAALFAGQRIEQRSEGMWTAAGPRPVRHEQERERGGEVARHRLDLGPMPRYQGDAGQWLLAVPDAVYDPPGLLLALIRAERCGGLQGSYPMVTETGLLRRFRVERGVPVALEALGETWQTIPLAREEVNGPFRMTLYLAPEFEHLPLRIDWSDGEREYRLRLQDAEQG</sequence>
<reference evidence="3 4" key="1">
    <citation type="submission" date="2018-05" db="EMBL/GenBank/DDBJ databases">
        <title>Spiribacter halobius sp. nov., a moderately halophilic bacterium isolated from marine solar saltern.</title>
        <authorList>
            <person name="Zheng W.-S."/>
            <person name="Lu D.-C."/>
            <person name="Du Z.-J."/>
        </authorList>
    </citation>
    <scope>NUCLEOTIDE SEQUENCE [LARGE SCALE GENOMIC DNA]</scope>
    <source>
        <strain evidence="3 4">E85</strain>
    </source>
</reference>
<dbReference type="Proteomes" id="UP000245474">
    <property type="component" value="Unassembled WGS sequence"/>
</dbReference>
<gene>
    <name evidence="3" type="ORF">DEM34_00460</name>
</gene>
<evidence type="ECO:0000256" key="1">
    <source>
        <dbReference type="SAM" id="MobiDB-lite"/>
    </source>
</evidence>
<comment type="caution">
    <text evidence="3">The sequence shown here is derived from an EMBL/GenBank/DDBJ whole genome shotgun (WGS) entry which is preliminary data.</text>
</comment>
<organism evidence="3 4">
    <name type="scientific">Sediminicurvatus halobius</name>
    <dbReference type="NCBI Taxonomy" id="2182432"/>
    <lineage>
        <taxon>Bacteria</taxon>
        <taxon>Pseudomonadati</taxon>
        <taxon>Pseudomonadota</taxon>
        <taxon>Gammaproteobacteria</taxon>
        <taxon>Chromatiales</taxon>
        <taxon>Ectothiorhodospiraceae</taxon>
        <taxon>Sediminicurvatus</taxon>
    </lineage>
</organism>
<evidence type="ECO:0000313" key="4">
    <source>
        <dbReference type="Proteomes" id="UP000245474"/>
    </source>
</evidence>
<dbReference type="EMBL" id="QFFI01000001">
    <property type="protein sequence ID" value="PWG65773.1"/>
    <property type="molecule type" value="Genomic_DNA"/>
</dbReference>
<evidence type="ECO:0000313" key="3">
    <source>
        <dbReference type="EMBL" id="PWG65773.1"/>
    </source>
</evidence>
<evidence type="ECO:0008006" key="5">
    <source>
        <dbReference type="Google" id="ProtNLM"/>
    </source>
</evidence>
<feature type="region of interest" description="Disordered" evidence="1">
    <location>
        <begin position="94"/>
        <end position="116"/>
    </location>
</feature>
<evidence type="ECO:0000256" key="2">
    <source>
        <dbReference type="SAM" id="SignalP"/>
    </source>
</evidence>
<dbReference type="AlphaFoldDB" id="A0A2U2N9L0"/>
<feature type="compositionally biased region" description="Basic and acidic residues" evidence="1">
    <location>
        <begin position="103"/>
        <end position="116"/>
    </location>
</feature>
<feature type="signal peptide" evidence="2">
    <location>
        <begin position="1"/>
        <end position="33"/>
    </location>
</feature>
<keyword evidence="4" id="KW-1185">Reference proteome</keyword>
<protein>
    <recommendedName>
        <fullName evidence="5">DUF3108 domain-containing protein</fullName>
    </recommendedName>
</protein>
<accession>A0A2U2N9L0</accession>
<keyword evidence="2" id="KW-0732">Signal</keyword>